<accession>A0A2D0N3W2</accession>
<evidence type="ECO:0000256" key="2">
    <source>
        <dbReference type="ARBA" id="ARBA00022692"/>
    </source>
</evidence>
<evidence type="ECO:0000259" key="6">
    <source>
        <dbReference type="Pfam" id="PF06803"/>
    </source>
</evidence>
<comment type="caution">
    <text evidence="7">The sequence shown here is derived from an EMBL/GenBank/DDBJ whole genome shotgun (WGS) entry which is preliminary data.</text>
</comment>
<reference evidence="7 8" key="1">
    <citation type="submission" date="2017-10" db="EMBL/GenBank/DDBJ databases">
        <title>The draft genome sequence of Lewinella nigricans NBRC 102662.</title>
        <authorList>
            <person name="Wang K."/>
        </authorList>
    </citation>
    <scope>NUCLEOTIDE SEQUENCE [LARGE SCALE GENOMIC DNA]</scope>
    <source>
        <strain evidence="7 8">NBRC 102662</strain>
    </source>
</reference>
<dbReference type="GO" id="GO:0012505">
    <property type="term" value="C:endomembrane system"/>
    <property type="evidence" value="ECO:0007669"/>
    <property type="project" value="UniProtKB-SubCell"/>
</dbReference>
<feature type="domain" description="DUF1232" evidence="6">
    <location>
        <begin position="34"/>
        <end position="69"/>
    </location>
</feature>
<evidence type="ECO:0000256" key="1">
    <source>
        <dbReference type="ARBA" id="ARBA00004127"/>
    </source>
</evidence>
<dbReference type="OrthoDB" id="9800202at2"/>
<gene>
    <name evidence="7" type="ORF">CRP01_32240</name>
</gene>
<evidence type="ECO:0000256" key="3">
    <source>
        <dbReference type="ARBA" id="ARBA00022989"/>
    </source>
</evidence>
<dbReference type="InterPro" id="IPR010652">
    <property type="entry name" value="DUF1232"/>
</dbReference>
<comment type="subcellular location">
    <subcellularLocation>
        <location evidence="1">Endomembrane system</location>
        <topology evidence="1">Multi-pass membrane protein</topology>
    </subcellularLocation>
</comment>
<evidence type="ECO:0000256" key="4">
    <source>
        <dbReference type="ARBA" id="ARBA00023136"/>
    </source>
</evidence>
<keyword evidence="3 5" id="KW-1133">Transmembrane helix</keyword>
<keyword evidence="2 5" id="KW-0812">Transmembrane</keyword>
<feature type="transmembrane region" description="Helical" evidence="5">
    <location>
        <begin position="58"/>
        <end position="80"/>
    </location>
</feature>
<keyword evidence="4 5" id="KW-0472">Membrane</keyword>
<dbReference type="RefSeq" id="WP_099154200.1">
    <property type="nucleotide sequence ID" value="NZ_PDUD01000040.1"/>
</dbReference>
<evidence type="ECO:0000256" key="5">
    <source>
        <dbReference type="SAM" id="Phobius"/>
    </source>
</evidence>
<sequence length="125" mass="14478">MSIQKRFLNWVKGLKKELKALRVAVSHNLVPWYARLIILFTVAYALSPIDLIPDFIPILGWIDDLLIVPVLIALAIRLIPAETMDRCRAMAETITFDKKKNWLAGSLIILLWLLAAYWLYSKWRS</sequence>
<evidence type="ECO:0000313" key="8">
    <source>
        <dbReference type="Proteomes" id="UP000223913"/>
    </source>
</evidence>
<protein>
    <recommendedName>
        <fullName evidence="6">DUF1232 domain-containing protein</fullName>
    </recommendedName>
</protein>
<evidence type="ECO:0000313" key="7">
    <source>
        <dbReference type="EMBL" id="PHN02453.1"/>
    </source>
</evidence>
<dbReference type="AlphaFoldDB" id="A0A2D0N3W2"/>
<proteinExistence type="predicted"/>
<dbReference type="EMBL" id="PDUD01000040">
    <property type="protein sequence ID" value="PHN02453.1"/>
    <property type="molecule type" value="Genomic_DNA"/>
</dbReference>
<feature type="transmembrane region" description="Helical" evidence="5">
    <location>
        <begin position="21"/>
        <end position="46"/>
    </location>
</feature>
<feature type="transmembrane region" description="Helical" evidence="5">
    <location>
        <begin position="101"/>
        <end position="120"/>
    </location>
</feature>
<organism evidence="7 8">
    <name type="scientific">Flavilitoribacter nigricans (strain ATCC 23147 / DSM 23189 / NBRC 102662 / NCIMB 1420 / SS-2)</name>
    <name type="common">Lewinella nigricans</name>
    <dbReference type="NCBI Taxonomy" id="1122177"/>
    <lineage>
        <taxon>Bacteria</taxon>
        <taxon>Pseudomonadati</taxon>
        <taxon>Bacteroidota</taxon>
        <taxon>Saprospiria</taxon>
        <taxon>Saprospirales</taxon>
        <taxon>Lewinellaceae</taxon>
        <taxon>Flavilitoribacter</taxon>
    </lineage>
</organism>
<name>A0A2D0N3W2_FLAN2</name>
<dbReference type="Proteomes" id="UP000223913">
    <property type="component" value="Unassembled WGS sequence"/>
</dbReference>
<keyword evidence="8" id="KW-1185">Reference proteome</keyword>
<dbReference type="Pfam" id="PF06803">
    <property type="entry name" value="DUF1232"/>
    <property type="match status" value="1"/>
</dbReference>